<dbReference type="PRINTS" id="PR00463">
    <property type="entry name" value="EP450I"/>
</dbReference>
<sequence length="114" mass="12969">MPLARRVIALEGDHDSWTAHQARYICCDVPEINQRARYLMNFGLGGRQCIGKTIARTNIYKVMSTLLSEFDFQLGSESEREAVDRGKFVGKLPELISVGISELKKPLWVTAWIR</sequence>
<dbReference type="PROSITE" id="PS00086">
    <property type="entry name" value="CYTOCHROME_P450"/>
    <property type="match status" value="1"/>
</dbReference>
<dbReference type="Pfam" id="PF00067">
    <property type="entry name" value="p450"/>
    <property type="match status" value="1"/>
</dbReference>
<evidence type="ECO:0000256" key="3">
    <source>
        <dbReference type="RuleBase" id="RU000461"/>
    </source>
</evidence>
<keyword evidence="5" id="KW-1185">Reference proteome</keyword>
<dbReference type="InterPro" id="IPR017972">
    <property type="entry name" value="Cyt_P450_CS"/>
</dbReference>
<proteinExistence type="inferred from homology"/>
<evidence type="ECO:0000313" key="5">
    <source>
        <dbReference type="Proteomes" id="UP001408356"/>
    </source>
</evidence>
<protein>
    <recommendedName>
        <fullName evidence="6">Cytochrome P450</fullName>
    </recommendedName>
</protein>
<evidence type="ECO:0000256" key="1">
    <source>
        <dbReference type="ARBA" id="ARBA00022723"/>
    </source>
</evidence>
<comment type="caution">
    <text evidence="4">The sequence shown here is derived from an EMBL/GenBank/DDBJ whole genome shotgun (WGS) entry which is preliminary data.</text>
</comment>
<evidence type="ECO:0000256" key="2">
    <source>
        <dbReference type="ARBA" id="ARBA00023004"/>
    </source>
</evidence>
<dbReference type="SUPFAM" id="SSF48264">
    <property type="entry name" value="Cytochrome P450"/>
    <property type="match status" value="1"/>
</dbReference>
<dbReference type="InterPro" id="IPR002401">
    <property type="entry name" value="Cyt_P450_E_grp-I"/>
</dbReference>
<keyword evidence="3" id="KW-0503">Monooxygenase</keyword>
<keyword evidence="2 3" id="KW-0408">Iron</keyword>
<dbReference type="InterPro" id="IPR036396">
    <property type="entry name" value="Cyt_P450_sf"/>
</dbReference>
<keyword evidence="1 3" id="KW-0479">Metal-binding</keyword>
<reference evidence="4 5" key="1">
    <citation type="journal article" date="2024" name="J. Plant Pathol.">
        <title>Sequence and assembly of the genome of Seiridium unicorne, isolate CBS 538.82, causal agent of cypress canker disease.</title>
        <authorList>
            <person name="Scali E."/>
            <person name="Rocca G.D."/>
            <person name="Danti R."/>
            <person name="Garbelotto M."/>
            <person name="Barberini S."/>
            <person name="Baroncelli R."/>
            <person name="Emiliani G."/>
        </authorList>
    </citation>
    <scope>NUCLEOTIDE SEQUENCE [LARGE SCALE GENOMIC DNA]</scope>
    <source>
        <strain evidence="4 5">BM-138-508</strain>
    </source>
</reference>
<gene>
    <name evidence="4" type="ORF">SUNI508_09673</name>
</gene>
<evidence type="ECO:0000313" key="4">
    <source>
        <dbReference type="EMBL" id="KAK9416567.1"/>
    </source>
</evidence>
<comment type="similarity">
    <text evidence="3">Belongs to the cytochrome P450 family.</text>
</comment>
<keyword evidence="3" id="KW-0560">Oxidoreductase</keyword>
<accession>A0ABR2UPJ1</accession>
<dbReference type="InterPro" id="IPR001128">
    <property type="entry name" value="Cyt_P450"/>
</dbReference>
<dbReference type="Gene3D" id="1.10.630.10">
    <property type="entry name" value="Cytochrome P450"/>
    <property type="match status" value="1"/>
</dbReference>
<name>A0ABR2UPJ1_9PEZI</name>
<keyword evidence="3" id="KW-0349">Heme</keyword>
<organism evidence="4 5">
    <name type="scientific">Seiridium unicorne</name>
    <dbReference type="NCBI Taxonomy" id="138068"/>
    <lineage>
        <taxon>Eukaryota</taxon>
        <taxon>Fungi</taxon>
        <taxon>Dikarya</taxon>
        <taxon>Ascomycota</taxon>
        <taxon>Pezizomycotina</taxon>
        <taxon>Sordariomycetes</taxon>
        <taxon>Xylariomycetidae</taxon>
        <taxon>Amphisphaeriales</taxon>
        <taxon>Sporocadaceae</taxon>
        <taxon>Seiridium</taxon>
    </lineage>
</organism>
<dbReference type="Proteomes" id="UP001408356">
    <property type="component" value="Unassembled WGS sequence"/>
</dbReference>
<dbReference type="EMBL" id="JARVKF010000406">
    <property type="protein sequence ID" value="KAK9416567.1"/>
    <property type="molecule type" value="Genomic_DNA"/>
</dbReference>
<evidence type="ECO:0008006" key="6">
    <source>
        <dbReference type="Google" id="ProtNLM"/>
    </source>
</evidence>